<keyword evidence="6" id="KW-1185">Reference proteome</keyword>
<reference evidence="5 6" key="1">
    <citation type="submission" date="2020-04" db="EMBL/GenBank/DDBJ databases">
        <authorList>
            <person name="Laetsch R D."/>
            <person name="Stevens L."/>
            <person name="Kumar S."/>
            <person name="Blaxter L. M."/>
        </authorList>
    </citation>
    <scope>NUCLEOTIDE SEQUENCE [LARGE SCALE GENOMIC DNA]</scope>
</reference>
<dbReference type="PANTHER" id="PTHR23259:SF70">
    <property type="entry name" value="ACCESSORY GLAND PROTEIN ACP62F-RELATED"/>
    <property type="match status" value="1"/>
</dbReference>
<gene>
    <name evidence="5" type="ORF">CBOVIS_LOCUS2272</name>
</gene>
<dbReference type="AlphaFoldDB" id="A0A8S1EG17"/>
<keyword evidence="3" id="KW-1015">Disulfide bond</keyword>
<dbReference type="InterPro" id="IPR051368">
    <property type="entry name" value="SerProtInhib-TIL_Domain"/>
</dbReference>
<name>A0A8S1EG17_9PELO</name>
<evidence type="ECO:0000256" key="1">
    <source>
        <dbReference type="ARBA" id="ARBA00022690"/>
    </source>
</evidence>
<dbReference type="CDD" id="cd19941">
    <property type="entry name" value="TIL"/>
    <property type="match status" value="1"/>
</dbReference>
<dbReference type="Proteomes" id="UP000494206">
    <property type="component" value="Unassembled WGS sequence"/>
</dbReference>
<dbReference type="PANTHER" id="PTHR23259">
    <property type="entry name" value="RIDDLE"/>
    <property type="match status" value="1"/>
</dbReference>
<evidence type="ECO:0000256" key="2">
    <source>
        <dbReference type="ARBA" id="ARBA00022900"/>
    </source>
</evidence>
<evidence type="ECO:0000259" key="4">
    <source>
        <dbReference type="Pfam" id="PF01826"/>
    </source>
</evidence>
<dbReference type="GO" id="GO:0004867">
    <property type="term" value="F:serine-type endopeptidase inhibitor activity"/>
    <property type="evidence" value="ECO:0007669"/>
    <property type="project" value="UniProtKB-KW"/>
</dbReference>
<dbReference type="Pfam" id="PF01826">
    <property type="entry name" value="TIL"/>
    <property type="match status" value="1"/>
</dbReference>
<accession>A0A8S1EG17</accession>
<keyword evidence="1" id="KW-0646">Protease inhibitor</keyword>
<sequence>MVQYNVLDVFSEVCPKNEMKWTICACEATCDNPAPKCAECVNKCACPNGFLRNNENCILPEDCDFKSISLRFPVKPLNEAIPVTTTTASETVSTVDEPMPELVLLRVGPTPPSAPPTLTVMDSDMIGAPSATPPPDFSYGPPGMNAARYKMYQDYLKQKRISRALRKRLRKL</sequence>
<dbReference type="EMBL" id="CADEPM010000001">
    <property type="protein sequence ID" value="CAB3399091.1"/>
    <property type="molecule type" value="Genomic_DNA"/>
</dbReference>
<dbReference type="OrthoDB" id="6236007at2759"/>
<evidence type="ECO:0000313" key="5">
    <source>
        <dbReference type="EMBL" id="CAB3399091.1"/>
    </source>
</evidence>
<evidence type="ECO:0000313" key="6">
    <source>
        <dbReference type="Proteomes" id="UP000494206"/>
    </source>
</evidence>
<feature type="domain" description="TIL" evidence="4">
    <location>
        <begin position="14"/>
        <end position="63"/>
    </location>
</feature>
<dbReference type="Gene3D" id="2.10.25.10">
    <property type="entry name" value="Laminin"/>
    <property type="match status" value="1"/>
</dbReference>
<proteinExistence type="predicted"/>
<comment type="caution">
    <text evidence="5">The sequence shown here is derived from an EMBL/GenBank/DDBJ whole genome shotgun (WGS) entry which is preliminary data.</text>
</comment>
<protein>
    <recommendedName>
        <fullName evidence="4">TIL domain-containing protein</fullName>
    </recommendedName>
</protein>
<keyword evidence="2" id="KW-0722">Serine protease inhibitor</keyword>
<dbReference type="InterPro" id="IPR002919">
    <property type="entry name" value="TIL_dom"/>
</dbReference>
<dbReference type="SUPFAM" id="SSF57567">
    <property type="entry name" value="Serine protease inhibitors"/>
    <property type="match status" value="1"/>
</dbReference>
<dbReference type="InterPro" id="IPR036084">
    <property type="entry name" value="Ser_inhib-like_sf"/>
</dbReference>
<organism evidence="5 6">
    <name type="scientific">Caenorhabditis bovis</name>
    <dbReference type="NCBI Taxonomy" id="2654633"/>
    <lineage>
        <taxon>Eukaryota</taxon>
        <taxon>Metazoa</taxon>
        <taxon>Ecdysozoa</taxon>
        <taxon>Nematoda</taxon>
        <taxon>Chromadorea</taxon>
        <taxon>Rhabditida</taxon>
        <taxon>Rhabditina</taxon>
        <taxon>Rhabditomorpha</taxon>
        <taxon>Rhabditoidea</taxon>
        <taxon>Rhabditidae</taxon>
        <taxon>Peloderinae</taxon>
        <taxon>Caenorhabditis</taxon>
    </lineage>
</organism>
<evidence type="ECO:0000256" key="3">
    <source>
        <dbReference type="ARBA" id="ARBA00023157"/>
    </source>
</evidence>